<dbReference type="Gene3D" id="2.60.120.260">
    <property type="entry name" value="Galactose-binding domain-like"/>
    <property type="match status" value="1"/>
</dbReference>
<dbReference type="InterPro" id="IPR013320">
    <property type="entry name" value="ConA-like_dom_sf"/>
</dbReference>
<dbReference type="InterPro" id="IPR035986">
    <property type="entry name" value="PKD_dom_sf"/>
</dbReference>
<proteinExistence type="predicted"/>
<dbReference type="Pfam" id="PF13385">
    <property type="entry name" value="Laminin_G_3"/>
    <property type="match status" value="1"/>
</dbReference>
<dbReference type="AlphaFoldDB" id="A0A7J4XP01"/>
<dbReference type="PANTHER" id="PTHR13246:SF1">
    <property type="entry name" value="CYTOSOLIC ENDO-BETA-N-ACETYLGLUCOSAMINIDASE"/>
    <property type="match status" value="1"/>
</dbReference>
<dbReference type="PANTHER" id="PTHR13246">
    <property type="entry name" value="ENDO BETA N-ACETYLGLUCOSAMINIDASE"/>
    <property type="match status" value="1"/>
</dbReference>
<dbReference type="GO" id="GO:0005975">
    <property type="term" value="P:carbohydrate metabolic process"/>
    <property type="evidence" value="ECO:0007669"/>
    <property type="project" value="UniProtKB-ARBA"/>
</dbReference>
<feature type="chain" id="PRO_5029661781" evidence="1">
    <location>
        <begin position="21"/>
        <end position="1279"/>
    </location>
</feature>
<dbReference type="EMBL" id="VWMK01000001">
    <property type="protein sequence ID" value="KAA3770549.1"/>
    <property type="molecule type" value="Genomic_DNA"/>
</dbReference>
<evidence type="ECO:0000259" key="3">
    <source>
        <dbReference type="Pfam" id="PF18962"/>
    </source>
</evidence>
<dbReference type="InterPro" id="IPR005201">
    <property type="entry name" value="TIM_ENGase"/>
</dbReference>
<evidence type="ECO:0000313" key="5">
    <source>
        <dbReference type="Proteomes" id="UP000422221"/>
    </source>
</evidence>
<name>A0A7J4XP01_9BACE</name>
<dbReference type="GO" id="GO:0033925">
    <property type="term" value="F:mannosyl-glycoprotein endo-beta-N-acetylglucosaminidase activity"/>
    <property type="evidence" value="ECO:0007669"/>
    <property type="project" value="InterPro"/>
</dbReference>
<dbReference type="Pfam" id="PF18962">
    <property type="entry name" value="Por_Secre_tail"/>
    <property type="match status" value="1"/>
</dbReference>
<dbReference type="InterPro" id="IPR032979">
    <property type="entry name" value="ENGase"/>
</dbReference>
<sequence length="1279" mass="142439">MKLKQFLFSAALLASMNAIGQSVPTHEMYVDFGITERTDIVSALDKWQPGDNFSNDPDYQDENFFISRVPLKSRFINQNTQANKNLNEENNKNLCWCSPIGEMTKKWGPMPRYNFDGDNFNMWQYINIHANWSNTWFRVPGTFNDVAHKNGVRTGCLYFIDWAEQVSATSSAGKMLAELCAKDGSGNFKYARKLIQFLKYYGIDGLGLNPEGYWSTQLNEDFSSFLAECHKVAKEMNHPFHVEWYAFVSNTGGLNDNGCKLEIGANDKWFHKNGNPVTDVFFLNYNWSESGLQTSAEAAKSLGRSTYDVYAGFDQQGRGYGKYGNAGWTALMRQPVSIVVWGAHDRSQLYAGSTEGGNSDLSVQNEYQKKQELLFTGGSRNVLRTPDITDDAITSSYSDLAKWHGYSKAVIEESALTELPFVTRFNLGNGLSFSKDGVVTFEHKWYNLGLQDLLPTWRWWIDNGDGTTIPADPINCDFTFDDAWFGGSCLKLHGATSKSNIRLFSTKFNVASASDEFTIVLKTLNGTDPKMKLNVSKVGTENTFTSYTLSADGIVQGKWSTVKIKASELGLKAGDVIGCIGLSVEGTDKDYAVLLGEMSFIPKLYKKTPVTPVITHTNVMKRVYNRADFKVIFDVPFSGTRKDEYQDCPIYNEEVNSWYYEVYVKQGEKETLVTATTSWAAYVVDAPLNGVDQTFQIGVRSVGLDGKTVSPIVWSEEIESELSTIETLTIDKEIIKPKEEVTIGFEDPNHATATIEVLDALTGNVIDSKKDILKFTTSLPSVGTYDVRVSTKMNVNGTLKDTVIINRALLLVTPESTGRLPIITNIAADKTEVTTEEQVNLTADITKGDTYLLNGRERDCSVSQSLYMKEPYQLTIDGKIMSEYTNTSFALWFKVEKFEHASLGTLLMTKVNRNYGGSWTESVWGEMWTAIRPKNYSENKYKNGEDELSVSVDAPPAGTGGYEHNADVDGMSNGYTLSPNTWYHVCVVKSGRNVKLYLNGKKIIDAQSRGAGPKDWRGANFYVGGSMTNLASFTGWVDEVQIWSKALTEEEVQESMGGYLIPPTGLEGYFTFENTVTDTDNNIYFPNEGNNSTAVPGAYMTIGTSENDKNVDVKQNQLTPALGVPYITGVRPIKFESAKWILDGANFSQEGDDKATATYAQDGQYPVTLTLTNSWGSTTKTIADYIVVKKGVGMEENRADNFLIYPNPFKEQANILFADAGAYNVLVFDMQGKQISAYNYNAAAGEVCQLSFDAPQGMYYVVVMQNDKCVQSFKVIKER</sequence>
<protein>
    <submittedName>
        <fullName evidence="4">T9SS type A sorting domain-containing protein</fullName>
    </submittedName>
</protein>
<gene>
    <name evidence="4" type="ORF">F3F73_00910</name>
</gene>
<comment type="caution">
    <text evidence="4">The sequence shown here is derived from an EMBL/GenBank/DDBJ whole genome shotgun (WGS) entry which is preliminary data.</text>
</comment>
<evidence type="ECO:0000256" key="1">
    <source>
        <dbReference type="SAM" id="SignalP"/>
    </source>
</evidence>
<accession>A0A7J4XP01</accession>
<evidence type="ECO:0000313" key="4">
    <source>
        <dbReference type="EMBL" id="KAA3770549.1"/>
    </source>
</evidence>
<evidence type="ECO:0000259" key="2">
    <source>
        <dbReference type="Pfam" id="PF03644"/>
    </source>
</evidence>
<dbReference type="RefSeq" id="WP_007478573.1">
    <property type="nucleotide sequence ID" value="NZ_CAXSTI010000013.1"/>
</dbReference>
<reference evidence="4 5" key="1">
    <citation type="journal article" date="2019" name="Nat. Med.">
        <title>A library of human gut bacterial isolates paired with longitudinal multiomics data enables mechanistic microbiome research.</title>
        <authorList>
            <person name="Poyet M."/>
            <person name="Groussin M."/>
            <person name="Gibbons S.M."/>
            <person name="Avila-Pacheco J."/>
            <person name="Jiang X."/>
            <person name="Kearney S.M."/>
            <person name="Perrotta A.R."/>
            <person name="Berdy B."/>
            <person name="Zhao S."/>
            <person name="Lieberman T.D."/>
            <person name="Swanson P.K."/>
            <person name="Smith M."/>
            <person name="Roesemann S."/>
            <person name="Alexander J.E."/>
            <person name="Rich S.A."/>
            <person name="Livny J."/>
            <person name="Vlamakis H."/>
            <person name="Clish C."/>
            <person name="Bullock K."/>
            <person name="Deik A."/>
            <person name="Scott J."/>
            <person name="Pierce K.A."/>
            <person name="Xavier R.J."/>
            <person name="Alm E.J."/>
        </authorList>
    </citation>
    <scope>NUCLEOTIDE SEQUENCE [LARGE SCALE GENOMIC DNA]</scope>
    <source>
        <strain evidence="4 5">BIOML-A10</strain>
    </source>
</reference>
<keyword evidence="1" id="KW-0732">Signal</keyword>
<dbReference type="InterPro" id="IPR026444">
    <property type="entry name" value="Secre_tail"/>
</dbReference>
<feature type="signal peptide" evidence="1">
    <location>
        <begin position="1"/>
        <end position="20"/>
    </location>
</feature>
<dbReference type="NCBIfam" id="TIGR04183">
    <property type="entry name" value="Por_Secre_tail"/>
    <property type="match status" value="1"/>
</dbReference>
<dbReference type="Proteomes" id="UP000422221">
    <property type="component" value="Unassembled WGS sequence"/>
</dbReference>
<dbReference type="SUPFAM" id="SSF49299">
    <property type="entry name" value="PKD domain"/>
    <property type="match status" value="1"/>
</dbReference>
<dbReference type="Gene3D" id="3.20.20.80">
    <property type="entry name" value="Glycosidases"/>
    <property type="match status" value="1"/>
</dbReference>
<dbReference type="Gene3D" id="2.60.120.200">
    <property type="match status" value="1"/>
</dbReference>
<dbReference type="CDD" id="cd00146">
    <property type="entry name" value="PKD"/>
    <property type="match status" value="1"/>
</dbReference>
<dbReference type="GeneID" id="93116022"/>
<dbReference type="SUPFAM" id="SSF49899">
    <property type="entry name" value="Concanavalin A-like lectins/glucanases"/>
    <property type="match status" value="1"/>
</dbReference>
<feature type="domain" description="Secretion system C-terminal sorting" evidence="3">
    <location>
        <begin position="1204"/>
        <end position="1270"/>
    </location>
</feature>
<feature type="domain" description="Cytosolic endo-beta-N-acetylglucosaminidase TIM barrel" evidence="2">
    <location>
        <begin position="115"/>
        <end position="432"/>
    </location>
</feature>
<dbReference type="Pfam" id="PF03644">
    <property type="entry name" value="Glyco_hydro_85"/>
    <property type="match status" value="1"/>
</dbReference>
<organism evidence="4 5">
    <name type="scientific">Bacteroides salyersiae</name>
    <dbReference type="NCBI Taxonomy" id="291644"/>
    <lineage>
        <taxon>Bacteria</taxon>
        <taxon>Pseudomonadati</taxon>
        <taxon>Bacteroidota</taxon>
        <taxon>Bacteroidia</taxon>
        <taxon>Bacteroidales</taxon>
        <taxon>Bacteroidaceae</taxon>
        <taxon>Bacteroides</taxon>
    </lineage>
</organism>
<dbReference type="GO" id="GO:0005829">
    <property type="term" value="C:cytosol"/>
    <property type="evidence" value="ECO:0007669"/>
    <property type="project" value="UniProtKB-SubCell"/>
</dbReference>